<name>A0A017T0R8_9BACT</name>
<dbReference type="Proteomes" id="UP000019678">
    <property type="component" value="Unassembled WGS sequence"/>
</dbReference>
<keyword evidence="3 5" id="KW-0697">Rotamase</keyword>
<dbReference type="SUPFAM" id="SSF54534">
    <property type="entry name" value="FKBP-like"/>
    <property type="match status" value="1"/>
</dbReference>
<evidence type="ECO:0000313" key="8">
    <source>
        <dbReference type="EMBL" id="EYF02455.1"/>
    </source>
</evidence>
<proteinExistence type="predicted"/>
<dbReference type="Pfam" id="PF00639">
    <property type="entry name" value="Rotamase"/>
    <property type="match status" value="1"/>
</dbReference>
<dbReference type="PANTHER" id="PTHR10657:SF4">
    <property type="entry name" value="PEPTIDYL-PROLYL CIS-TRANS ISOMERASE-RELATED"/>
    <property type="match status" value="1"/>
</dbReference>
<comment type="catalytic activity">
    <reaction evidence="1">
        <text>[protein]-peptidylproline (omega=180) = [protein]-peptidylproline (omega=0)</text>
        <dbReference type="Rhea" id="RHEA:16237"/>
        <dbReference type="Rhea" id="RHEA-COMP:10747"/>
        <dbReference type="Rhea" id="RHEA-COMP:10748"/>
        <dbReference type="ChEBI" id="CHEBI:83833"/>
        <dbReference type="ChEBI" id="CHEBI:83834"/>
        <dbReference type="EC" id="5.2.1.8"/>
    </reaction>
</comment>
<dbReference type="STRING" id="1192034.CAP_7077"/>
<dbReference type="InterPro" id="IPR051370">
    <property type="entry name" value="PPIase_Pin1"/>
</dbReference>
<evidence type="ECO:0000256" key="5">
    <source>
        <dbReference type="PROSITE-ProRule" id="PRU00278"/>
    </source>
</evidence>
<feature type="compositionally biased region" description="Low complexity" evidence="6">
    <location>
        <begin position="14"/>
        <end position="44"/>
    </location>
</feature>
<evidence type="ECO:0000256" key="3">
    <source>
        <dbReference type="ARBA" id="ARBA00023110"/>
    </source>
</evidence>
<dbReference type="GO" id="GO:0005829">
    <property type="term" value="C:cytosol"/>
    <property type="evidence" value="ECO:0007669"/>
    <property type="project" value="TreeGrafter"/>
</dbReference>
<dbReference type="Gene3D" id="3.10.50.40">
    <property type="match status" value="1"/>
</dbReference>
<dbReference type="EMBL" id="ASRX01000060">
    <property type="protein sequence ID" value="EYF02455.1"/>
    <property type="molecule type" value="Genomic_DNA"/>
</dbReference>
<evidence type="ECO:0000256" key="2">
    <source>
        <dbReference type="ARBA" id="ARBA00013194"/>
    </source>
</evidence>
<accession>A0A017T0R8</accession>
<dbReference type="InterPro" id="IPR000297">
    <property type="entry name" value="PPIase_PpiC"/>
</dbReference>
<feature type="domain" description="PpiC" evidence="7">
    <location>
        <begin position="59"/>
        <end position="166"/>
    </location>
</feature>
<evidence type="ECO:0000256" key="4">
    <source>
        <dbReference type="ARBA" id="ARBA00023235"/>
    </source>
</evidence>
<keyword evidence="4 5" id="KW-0413">Isomerase</keyword>
<dbReference type="PANTHER" id="PTHR10657">
    <property type="entry name" value="PEPTIDYL-PROLYL CIS-TRANS ISOMERASE"/>
    <property type="match status" value="1"/>
</dbReference>
<evidence type="ECO:0000259" key="7">
    <source>
        <dbReference type="PROSITE" id="PS50198"/>
    </source>
</evidence>
<evidence type="ECO:0000313" key="9">
    <source>
        <dbReference type="Proteomes" id="UP000019678"/>
    </source>
</evidence>
<keyword evidence="9" id="KW-1185">Reference proteome</keyword>
<gene>
    <name evidence="8" type="ORF">CAP_7077</name>
</gene>
<dbReference type="InterPro" id="IPR046357">
    <property type="entry name" value="PPIase_dom_sf"/>
</dbReference>
<protein>
    <recommendedName>
        <fullName evidence="2">peptidylprolyl isomerase</fullName>
        <ecNumber evidence="2">5.2.1.8</ecNumber>
    </recommendedName>
</protein>
<dbReference type="PROSITE" id="PS50198">
    <property type="entry name" value="PPIC_PPIASE_2"/>
    <property type="match status" value="1"/>
</dbReference>
<sequence>MLTLLATLSGCQSGSGADPSASPAASGSPPASAIPPAASASEPPLHNGTPPTLTTAEVPEIIGASQILIAYKGAELAPPTVTRSRDDAQKRATEALTQLEQGKTSFEDLARTWSDDTSKTVNGAMGNFKRGVFPPALDDAAFKLKVGETSGLVETPRGFHILRRSR</sequence>
<comment type="caution">
    <text evidence="8">The sequence shown here is derived from an EMBL/GenBank/DDBJ whole genome shotgun (WGS) entry which is preliminary data.</text>
</comment>
<evidence type="ECO:0000256" key="1">
    <source>
        <dbReference type="ARBA" id="ARBA00000971"/>
    </source>
</evidence>
<dbReference type="AlphaFoldDB" id="A0A017T0R8"/>
<reference evidence="8 9" key="1">
    <citation type="submission" date="2013-05" db="EMBL/GenBank/DDBJ databases">
        <title>Genome assembly of Chondromyces apiculatus DSM 436.</title>
        <authorList>
            <person name="Sharma G."/>
            <person name="Khatri I."/>
            <person name="Kaur C."/>
            <person name="Mayilraj S."/>
            <person name="Subramanian S."/>
        </authorList>
    </citation>
    <scope>NUCLEOTIDE SEQUENCE [LARGE SCALE GENOMIC DNA]</scope>
    <source>
        <strain evidence="8 9">DSM 436</strain>
    </source>
</reference>
<dbReference type="EC" id="5.2.1.8" evidence="2"/>
<organism evidence="8 9">
    <name type="scientific">Chondromyces apiculatus DSM 436</name>
    <dbReference type="NCBI Taxonomy" id="1192034"/>
    <lineage>
        <taxon>Bacteria</taxon>
        <taxon>Pseudomonadati</taxon>
        <taxon>Myxococcota</taxon>
        <taxon>Polyangia</taxon>
        <taxon>Polyangiales</taxon>
        <taxon>Polyangiaceae</taxon>
        <taxon>Chondromyces</taxon>
    </lineage>
</organism>
<dbReference type="RefSeq" id="WP_052376371.1">
    <property type="nucleotide sequence ID" value="NZ_ASRX01000060.1"/>
</dbReference>
<dbReference type="eggNOG" id="COG0760">
    <property type="taxonomic scope" value="Bacteria"/>
</dbReference>
<evidence type="ECO:0000256" key="6">
    <source>
        <dbReference type="SAM" id="MobiDB-lite"/>
    </source>
</evidence>
<dbReference type="GO" id="GO:0003755">
    <property type="term" value="F:peptidyl-prolyl cis-trans isomerase activity"/>
    <property type="evidence" value="ECO:0007669"/>
    <property type="project" value="UniProtKB-KW"/>
</dbReference>
<feature type="region of interest" description="Disordered" evidence="6">
    <location>
        <begin position="8"/>
        <end position="54"/>
    </location>
</feature>